<protein>
    <submittedName>
        <fullName evidence="4">tRNA(Adenine34) deaminase</fullName>
    </submittedName>
</protein>
<evidence type="ECO:0000313" key="5">
    <source>
        <dbReference type="Proteomes" id="UP000199031"/>
    </source>
</evidence>
<dbReference type="PANTHER" id="PTHR11079:SF179">
    <property type="entry name" value="TRNA(ADENINE(34)) DEAMINASE, CHLOROPLASTIC"/>
    <property type="match status" value="1"/>
</dbReference>
<reference evidence="4 5" key="1">
    <citation type="submission" date="2016-10" db="EMBL/GenBank/DDBJ databases">
        <authorList>
            <person name="de Groot N.N."/>
        </authorList>
    </citation>
    <scope>NUCLEOTIDE SEQUENCE [LARGE SCALE GENOMIC DNA]</scope>
    <source>
        <strain evidence="4 5">DSM 28286</strain>
    </source>
</reference>
<dbReference type="EMBL" id="FOXQ01000010">
    <property type="protein sequence ID" value="SFQ38797.1"/>
    <property type="molecule type" value="Genomic_DNA"/>
</dbReference>
<sequence length="141" mass="15669">MKNAHYYLECCLTLAKQAAEKGNSPVGAVIVKDDEIISEGEEAVKTKNDISCHAEMEAIRQAVKNLNTNDLSACILYTTHEPCVMCSYAIRFYKISEVIYLHQSKYLGGVSSSMPLLITTEVPPAWSKAPVIKHAREEYSI</sequence>
<dbReference type="AlphaFoldDB" id="A0A1I5Y4B6"/>
<dbReference type="Proteomes" id="UP000199031">
    <property type="component" value="Unassembled WGS sequence"/>
</dbReference>
<evidence type="ECO:0000259" key="3">
    <source>
        <dbReference type="PROSITE" id="PS51747"/>
    </source>
</evidence>
<dbReference type="Gene3D" id="3.40.140.10">
    <property type="entry name" value="Cytidine Deaminase, domain 2"/>
    <property type="match status" value="1"/>
</dbReference>
<dbReference type="PANTHER" id="PTHR11079">
    <property type="entry name" value="CYTOSINE DEAMINASE FAMILY MEMBER"/>
    <property type="match status" value="1"/>
</dbReference>
<evidence type="ECO:0000256" key="1">
    <source>
        <dbReference type="ARBA" id="ARBA00022723"/>
    </source>
</evidence>
<dbReference type="GO" id="GO:0016787">
    <property type="term" value="F:hydrolase activity"/>
    <property type="evidence" value="ECO:0007669"/>
    <property type="project" value="InterPro"/>
</dbReference>
<dbReference type="InterPro" id="IPR016192">
    <property type="entry name" value="APOBEC/CMP_deaminase_Zn-bd"/>
</dbReference>
<dbReference type="PROSITE" id="PS00903">
    <property type="entry name" value="CYT_DCMP_DEAMINASES_1"/>
    <property type="match status" value="1"/>
</dbReference>
<dbReference type="OrthoDB" id="9802676at2"/>
<organism evidence="4 5">
    <name type="scientific">Parafilimonas terrae</name>
    <dbReference type="NCBI Taxonomy" id="1465490"/>
    <lineage>
        <taxon>Bacteria</taxon>
        <taxon>Pseudomonadati</taxon>
        <taxon>Bacteroidota</taxon>
        <taxon>Chitinophagia</taxon>
        <taxon>Chitinophagales</taxon>
        <taxon>Chitinophagaceae</taxon>
        <taxon>Parafilimonas</taxon>
    </lineage>
</organism>
<dbReference type="InterPro" id="IPR016193">
    <property type="entry name" value="Cytidine_deaminase-like"/>
</dbReference>
<dbReference type="STRING" id="1465490.SAMN05444277_110139"/>
<proteinExistence type="predicted"/>
<dbReference type="InterPro" id="IPR002125">
    <property type="entry name" value="CMP_dCMP_dom"/>
</dbReference>
<keyword evidence="2" id="KW-0862">Zinc</keyword>
<dbReference type="PROSITE" id="PS51747">
    <property type="entry name" value="CYT_DCMP_DEAMINASES_2"/>
    <property type="match status" value="1"/>
</dbReference>
<dbReference type="RefSeq" id="WP_090660686.1">
    <property type="nucleotide sequence ID" value="NZ_FOXQ01000010.1"/>
</dbReference>
<name>A0A1I5Y4B6_9BACT</name>
<dbReference type="GO" id="GO:0008270">
    <property type="term" value="F:zinc ion binding"/>
    <property type="evidence" value="ECO:0007669"/>
    <property type="project" value="InterPro"/>
</dbReference>
<keyword evidence="1" id="KW-0479">Metal-binding</keyword>
<dbReference type="SUPFAM" id="SSF53927">
    <property type="entry name" value="Cytidine deaminase-like"/>
    <property type="match status" value="1"/>
</dbReference>
<evidence type="ECO:0000313" key="4">
    <source>
        <dbReference type="EMBL" id="SFQ38797.1"/>
    </source>
</evidence>
<keyword evidence="5" id="KW-1185">Reference proteome</keyword>
<dbReference type="CDD" id="cd01285">
    <property type="entry name" value="nucleoside_deaminase"/>
    <property type="match status" value="1"/>
</dbReference>
<gene>
    <name evidence="4" type="ORF">SAMN05444277_110139</name>
</gene>
<accession>A0A1I5Y4B6</accession>
<dbReference type="Pfam" id="PF00383">
    <property type="entry name" value="dCMP_cyt_deam_1"/>
    <property type="match status" value="1"/>
</dbReference>
<feature type="domain" description="CMP/dCMP-type deaminase" evidence="3">
    <location>
        <begin position="2"/>
        <end position="113"/>
    </location>
</feature>
<evidence type="ECO:0000256" key="2">
    <source>
        <dbReference type="ARBA" id="ARBA00022833"/>
    </source>
</evidence>